<keyword evidence="3" id="KW-1185">Reference proteome</keyword>
<dbReference type="EMBL" id="CP064788">
    <property type="protein sequence ID" value="QSG08386.1"/>
    <property type="molecule type" value="Genomic_DNA"/>
</dbReference>
<protein>
    <submittedName>
        <fullName evidence="2">Putative nucleic acid binding protein, containing HHH domain</fullName>
    </submittedName>
</protein>
<accession>A0A897NDA8</accession>
<dbReference type="GeneID" id="68851634"/>
<dbReference type="SUPFAM" id="SSF47794">
    <property type="entry name" value="Rad51 N-terminal domain-like"/>
    <property type="match status" value="1"/>
</dbReference>
<evidence type="ECO:0000256" key="1">
    <source>
        <dbReference type="SAM" id="MobiDB-lite"/>
    </source>
</evidence>
<name>A0A897NDA8_9EURY</name>
<reference evidence="2 3" key="1">
    <citation type="submission" date="2020-11" db="EMBL/GenBank/DDBJ databases">
        <title>Carbohydrate-dependent, anaerobic sulfur respiration: A novel catabolism in halophilic archaea.</title>
        <authorList>
            <person name="Sorokin D.Y."/>
            <person name="Messina E."/>
            <person name="Smedile F."/>
            <person name="La Cono V."/>
            <person name="Hallsworth J.E."/>
            <person name="Yakimov M.M."/>
        </authorList>
    </citation>
    <scope>NUCLEOTIDE SEQUENCE [LARGE SCALE GENOMIC DNA]</scope>
    <source>
        <strain evidence="2 3">HSR12-2</strain>
    </source>
</reference>
<dbReference type="GO" id="GO:0000166">
    <property type="term" value="F:nucleotide binding"/>
    <property type="evidence" value="ECO:0007669"/>
    <property type="project" value="InterPro"/>
</dbReference>
<organism evidence="2 3">
    <name type="scientific">Halapricum desulfuricans</name>
    <dbReference type="NCBI Taxonomy" id="2841257"/>
    <lineage>
        <taxon>Archaea</taxon>
        <taxon>Methanobacteriati</taxon>
        <taxon>Methanobacteriota</taxon>
        <taxon>Stenosarchaea group</taxon>
        <taxon>Halobacteria</taxon>
        <taxon>Halobacteriales</taxon>
        <taxon>Haloarculaceae</taxon>
        <taxon>Halapricum</taxon>
    </lineage>
</organism>
<dbReference type="Proteomes" id="UP000662973">
    <property type="component" value="Chromosome"/>
</dbReference>
<feature type="compositionally biased region" description="Acidic residues" evidence="1">
    <location>
        <begin position="112"/>
        <end position="121"/>
    </location>
</feature>
<feature type="compositionally biased region" description="Low complexity" evidence="1">
    <location>
        <begin position="37"/>
        <end position="47"/>
    </location>
</feature>
<dbReference type="Gene3D" id="1.10.150.20">
    <property type="entry name" value="5' to 3' exonuclease, C-terminal subdomain"/>
    <property type="match status" value="1"/>
</dbReference>
<evidence type="ECO:0000313" key="2">
    <source>
        <dbReference type="EMBL" id="QSG08386.1"/>
    </source>
</evidence>
<dbReference type="KEGG" id="hds:HSR122_0983"/>
<sequence length="191" mass="20211">MGLSDLLDRIKAALGLGGPRGQQSERRPPRTGDELATESTSEETTVTVEREPSTGSEDAVKGTDTTGEAAEEGDVSATEDAEEAGDDEPEGDEAADETEPGEKPSAEQGETAPDEETEPDEETKPEPDEGLGTDEPTDVIKGIGSTYADRLADAGVETVADLAVRDADALAEETDISEKRLQTWIDRAKHR</sequence>
<feature type="region of interest" description="Disordered" evidence="1">
    <location>
        <begin position="13"/>
        <end position="144"/>
    </location>
</feature>
<dbReference type="RefSeq" id="WP_229111567.1">
    <property type="nucleotide sequence ID" value="NZ_CP064788.1"/>
</dbReference>
<gene>
    <name evidence="2" type="ORF">HSR122_0983</name>
</gene>
<dbReference type="Pfam" id="PF14520">
    <property type="entry name" value="HHH_5"/>
    <property type="match status" value="1"/>
</dbReference>
<evidence type="ECO:0000313" key="3">
    <source>
        <dbReference type="Proteomes" id="UP000662973"/>
    </source>
</evidence>
<feature type="compositionally biased region" description="Acidic residues" evidence="1">
    <location>
        <begin position="69"/>
        <end position="99"/>
    </location>
</feature>
<dbReference type="AlphaFoldDB" id="A0A897NDA8"/>
<feature type="compositionally biased region" description="Basic and acidic residues" evidence="1">
    <location>
        <begin position="23"/>
        <end position="33"/>
    </location>
</feature>
<proteinExistence type="predicted"/>
<dbReference type="InterPro" id="IPR010995">
    <property type="entry name" value="DNA_repair_Rad51/TF_NusA_a-hlx"/>
</dbReference>
<feature type="compositionally biased region" description="Acidic residues" evidence="1">
    <location>
        <begin position="128"/>
        <end position="137"/>
    </location>
</feature>